<keyword evidence="1" id="KW-0472">Membrane</keyword>
<reference evidence="2 3" key="1">
    <citation type="submission" date="2018-08" db="EMBL/GenBank/DDBJ databases">
        <title>Neisseria animalis ATCC 49930 complete genome.</title>
        <authorList>
            <person name="Veseli I.A."/>
            <person name="Mascarenhas dos Santos A.C."/>
            <person name="Buttler R."/>
            <person name="Pombert J.-F."/>
        </authorList>
    </citation>
    <scope>NUCLEOTIDE SEQUENCE [LARGE SCALE GENOMIC DNA]</scope>
    <source>
        <strain evidence="2 3">ATCC 49930</strain>
    </source>
</reference>
<name>A0A5P3MUJ8_NEIAN</name>
<dbReference type="InterPro" id="IPR007383">
    <property type="entry name" value="DUF445"/>
</dbReference>
<protein>
    <submittedName>
        <fullName evidence="2">DUF445 domain-containing protein</fullName>
    </submittedName>
</protein>
<dbReference type="OrthoDB" id="9769590at2"/>
<dbReference type="Pfam" id="PF04286">
    <property type="entry name" value="DUF445"/>
    <property type="match status" value="1"/>
</dbReference>
<evidence type="ECO:0000313" key="3">
    <source>
        <dbReference type="Proteomes" id="UP000325536"/>
    </source>
</evidence>
<keyword evidence="1" id="KW-1133">Transmembrane helix</keyword>
<gene>
    <name evidence="2" type="ORF">D0T90_08065</name>
</gene>
<dbReference type="PANTHER" id="PTHR38442:SF1">
    <property type="entry name" value="INNER MEMBRANE PROTEIN"/>
    <property type="match status" value="1"/>
</dbReference>
<dbReference type="PANTHER" id="PTHR38442">
    <property type="entry name" value="INNER MEMBRANE PROTEIN-RELATED"/>
    <property type="match status" value="1"/>
</dbReference>
<evidence type="ECO:0000313" key="2">
    <source>
        <dbReference type="EMBL" id="QEY24431.1"/>
    </source>
</evidence>
<feature type="transmembrane region" description="Helical" evidence="1">
    <location>
        <begin position="420"/>
        <end position="438"/>
    </location>
</feature>
<organism evidence="2 3">
    <name type="scientific">Neisseria animalis</name>
    <dbReference type="NCBI Taxonomy" id="492"/>
    <lineage>
        <taxon>Bacteria</taxon>
        <taxon>Pseudomonadati</taxon>
        <taxon>Pseudomonadota</taxon>
        <taxon>Betaproteobacteria</taxon>
        <taxon>Neisseriales</taxon>
        <taxon>Neisseriaceae</taxon>
        <taxon>Neisseria</taxon>
    </lineage>
</organism>
<proteinExistence type="predicted"/>
<accession>A0A5P3MUJ8</accession>
<dbReference type="EMBL" id="CP031699">
    <property type="protein sequence ID" value="QEY24431.1"/>
    <property type="molecule type" value="Genomic_DNA"/>
</dbReference>
<dbReference type="RefSeq" id="WP_123795961.1">
    <property type="nucleotide sequence ID" value="NZ_CP031699.1"/>
</dbReference>
<evidence type="ECO:0000256" key="1">
    <source>
        <dbReference type="SAM" id="Phobius"/>
    </source>
</evidence>
<sequence length="439" mass="50092">MQTLSAEARTRQARLRLKTARRQANCLLLAAVVLFVVSALLVRQYAWLAYVKAFAEAAMVGALADWFAVTALFRRPLGLPIPHTAILPRNQVRIADELARFIEHNFLQGKAIAVRIYQMRPSEKLLHRLAEPPLRRLWLPWLTRQIPLLLNTAKPEQTARFGSMLLSRQYSGEKIGRALADGLKILKEHGFHHILLHKLIKQLRRLLNHPETRAMLEQHLREWAAKIESDAPTTWDKFKAAMKTSLVEKVDDWAAEKALSWADGYLAHTADGRDNALQRHFDTQYDLLIERLSTSKLWHKRLETFKQQIAESPALHNGLADFWRNVQNWAAEDTAKQHSLCAAQLEKLLEHMLAQAAAHPQFMRRADVRLSLLVRGLVARYKNQAAQFVADKVKSWDSGQMAEKLELGVGRDLQYIRINGTLVGGLVGLLIYCVSQFLM</sequence>
<keyword evidence="3" id="KW-1185">Reference proteome</keyword>
<dbReference type="AlphaFoldDB" id="A0A5P3MUJ8"/>
<dbReference type="Proteomes" id="UP000325536">
    <property type="component" value="Chromosome"/>
</dbReference>
<feature type="transmembrane region" description="Helical" evidence="1">
    <location>
        <begin position="26"/>
        <end position="47"/>
    </location>
</feature>
<keyword evidence="1" id="KW-0812">Transmembrane</keyword>
<dbReference type="GO" id="GO:0005886">
    <property type="term" value="C:plasma membrane"/>
    <property type="evidence" value="ECO:0007669"/>
    <property type="project" value="TreeGrafter"/>
</dbReference>
<dbReference type="KEGG" id="naq:D0T90_08065"/>